<dbReference type="OrthoDB" id="8158974at2"/>
<proteinExistence type="predicted"/>
<keyword evidence="1" id="KW-0732">Signal</keyword>
<dbReference type="RefSeq" id="WP_139857759.1">
    <property type="nucleotide sequence ID" value="NZ_CAADFC020000004.1"/>
</dbReference>
<comment type="caution">
    <text evidence="2">The sequence shown here is derived from an EMBL/GenBank/DDBJ whole genome shotgun (WGS) entry which is preliminary data.</text>
</comment>
<organism evidence="2 3">
    <name type="scientific">Bradyrhizobium ivorense</name>
    <dbReference type="NCBI Taxonomy" id="2511166"/>
    <lineage>
        <taxon>Bacteria</taxon>
        <taxon>Pseudomonadati</taxon>
        <taxon>Pseudomonadota</taxon>
        <taxon>Alphaproteobacteria</taxon>
        <taxon>Hyphomicrobiales</taxon>
        <taxon>Nitrobacteraceae</taxon>
        <taxon>Bradyrhizobium</taxon>
    </lineage>
</organism>
<keyword evidence="3" id="KW-1185">Reference proteome</keyword>
<name>A0A508SVG4_9BRAD</name>
<protein>
    <submittedName>
        <fullName evidence="2">Uncharacterized protein</fullName>
    </submittedName>
</protein>
<evidence type="ECO:0000313" key="3">
    <source>
        <dbReference type="Proteomes" id="UP000328092"/>
    </source>
</evidence>
<accession>A0A508SVG4</accession>
<gene>
    <name evidence="2" type="ORF">CI1B_11270</name>
</gene>
<feature type="chain" id="PRO_5021205413" evidence="1">
    <location>
        <begin position="20"/>
        <end position="185"/>
    </location>
</feature>
<reference evidence="2" key="1">
    <citation type="submission" date="2019-02" db="EMBL/GenBank/DDBJ databases">
        <authorList>
            <person name="Pothier F.J."/>
        </authorList>
    </citation>
    <scope>NUCLEOTIDE SEQUENCE</scope>
    <source>
        <strain evidence="2">CI-1B</strain>
    </source>
</reference>
<feature type="signal peptide" evidence="1">
    <location>
        <begin position="1"/>
        <end position="19"/>
    </location>
</feature>
<dbReference type="Proteomes" id="UP000328092">
    <property type="component" value="Unassembled WGS sequence"/>
</dbReference>
<sequence>MRAIALAIALEIVSGFALAQGATDATGALGPARPATAVDNWIVSATTSPVDYKPIVTATTFSRDGSSGSSMHLSIHCHAGRTELVVAGPAFERSRDGYAISYRINDHPPVTLAGASPLSGTGVAFTGDVVGLLQSFPEEGEVAIRLVSRNGAALEGHFLLAGLKRVRGRFAEVCKWPQAAAKPRG</sequence>
<evidence type="ECO:0000256" key="1">
    <source>
        <dbReference type="SAM" id="SignalP"/>
    </source>
</evidence>
<dbReference type="EMBL" id="CAADFC020000004">
    <property type="protein sequence ID" value="VIO66016.1"/>
    <property type="molecule type" value="Genomic_DNA"/>
</dbReference>
<dbReference type="AlphaFoldDB" id="A0A508SVG4"/>
<evidence type="ECO:0000313" key="2">
    <source>
        <dbReference type="EMBL" id="VIO66016.1"/>
    </source>
</evidence>